<comment type="caution">
    <text evidence="1">The sequence shown here is derived from an EMBL/GenBank/DDBJ whole genome shotgun (WGS) entry which is preliminary data.</text>
</comment>
<evidence type="ECO:0000313" key="2">
    <source>
        <dbReference type="Proteomes" id="UP000177682"/>
    </source>
</evidence>
<dbReference type="SUPFAM" id="SSF89447">
    <property type="entry name" value="AbrB/MazE/MraZ-like"/>
    <property type="match status" value="1"/>
</dbReference>
<evidence type="ECO:0008006" key="3">
    <source>
        <dbReference type="Google" id="ProtNLM"/>
    </source>
</evidence>
<name>A0A1F5PJX5_9BACT</name>
<gene>
    <name evidence="1" type="ORF">A3E29_02565</name>
</gene>
<accession>A0A1F5PJX5</accession>
<dbReference type="EMBL" id="MFEY01000007">
    <property type="protein sequence ID" value="OGE89972.1"/>
    <property type="molecule type" value="Genomic_DNA"/>
</dbReference>
<organism evidence="1 2">
    <name type="scientific">Candidatus Doudnabacteria bacterium RIFCSPHIGHO2_12_FULL_48_16</name>
    <dbReference type="NCBI Taxonomy" id="1817838"/>
    <lineage>
        <taxon>Bacteria</taxon>
        <taxon>Candidatus Doudnaibacteriota</taxon>
    </lineage>
</organism>
<protein>
    <recommendedName>
        <fullName evidence="3">SpoVT-AbrB domain-containing protein</fullName>
    </recommendedName>
</protein>
<proteinExistence type="predicted"/>
<reference evidence="1 2" key="1">
    <citation type="journal article" date="2016" name="Nat. Commun.">
        <title>Thousands of microbial genomes shed light on interconnected biogeochemical processes in an aquifer system.</title>
        <authorList>
            <person name="Anantharaman K."/>
            <person name="Brown C.T."/>
            <person name="Hug L.A."/>
            <person name="Sharon I."/>
            <person name="Castelle C.J."/>
            <person name="Probst A.J."/>
            <person name="Thomas B.C."/>
            <person name="Singh A."/>
            <person name="Wilkins M.J."/>
            <person name="Karaoz U."/>
            <person name="Brodie E.L."/>
            <person name="Williams K.H."/>
            <person name="Hubbard S.S."/>
            <person name="Banfield J.F."/>
        </authorList>
    </citation>
    <scope>NUCLEOTIDE SEQUENCE [LARGE SCALE GENOMIC DNA]</scope>
</reference>
<dbReference type="Proteomes" id="UP000177682">
    <property type="component" value="Unassembled WGS sequence"/>
</dbReference>
<dbReference type="InterPro" id="IPR037914">
    <property type="entry name" value="SpoVT-AbrB_sf"/>
</dbReference>
<sequence>MARPINSKRKLTRVGAGKSLALIVPAEFIRSFGWRERQYLLLTKVPGGVMIRDAKTKKR</sequence>
<evidence type="ECO:0000313" key="1">
    <source>
        <dbReference type="EMBL" id="OGE89972.1"/>
    </source>
</evidence>
<dbReference type="AlphaFoldDB" id="A0A1F5PJX5"/>